<evidence type="ECO:0000256" key="1">
    <source>
        <dbReference type="SAM" id="MobiDB-lite"/>
    </source>
</evidence>
<evidence type="ECO:0000313" key="3">
    <source>
        <dbReference type="Proteomes" id="UP000515917"/>
    </source>
</evidence>
<evidence type="ECO:0000313" key="2">
    <source>
        <dbReference type="EMBL" id="QBC43092.1"/>
    </source>
</evidence>
<organism evidence="2 3">
    <name type="scientific">Iodobacter fluviatilis</name>
    <dbReference type="NCBI Taxonomy" id="537"/>
    <lineage>
        <taxon>Bacteria</taxon>
        <taxon>Pseudomonadati</taxon>
        <taxon>Pseudomonadota</taxon>
        <taxon>Betaproteobacteria</taxon>
        <taxon>Neisseriales</taxon>
        <taxon>Chitinibacteraceae</taxon>
        <taxon>Iodobacter</taxon>
    </lineage>
</organism>
<dbReference type="AlphaFoldDB" id="A0A7G3G7C7"/>
<dbReference type="KEGG" id="ifl:C1H71_05690"/>
<gene>
    <name evidence="2" type="ORF">C1H71_05690</name>
</gene>
<dbReference type="RefSeq" id="WP_130105699.1">
    <property type="nucleotide sequence ID" value="NZ_CP025781.1"/>
</dbReference>
<dbReference type="EMBL" id="CP025781">
    <property type="protein sequence ID" value="QBC43092.1"/>
    <property type="molecule type" value="Genomic_DNA"/>
</dbReference>
<protein>
    <submittedName>
        <fullName evidence="2">Uncharacterized protein</fullName>
    </submittedName>
</protein>
<name>A0A7G3G7C7_9NEIS</name>
<proteinExistence type="predicted"/>
<feature type="region of interest" description="Disordered" evidence="1">
    <location>
        <begin position="29"/>
        <end position="48"/>
    </location>
</feature>
<accession>A0A7G3G7C7</accession>
<reference evidence="2 3" key="1">
    <citation type="submission" date="2018-01" db="EMBL/GenBank/DDBJ databases">
        <title>Genome sequence of Iodobacter sp. strain PCH194 isolated from Indian Trans-Himalaya.</title>
        <authorList>
            <person name="Kumar V."/>
            <person name="Thakur V."/>
            <person name="Kumar S."/>
            <person name="Singh D."/>
        </authorList>
    </citation>
    <scope>NUCLEOTIDE SEQUENCE [LARGE SCALE GENOMIC DNA]</scope>
    <source>
        <strain evidence="2 3">PCH194</strain>
    </source>
</reference>
<keyword evidence="3" id="KW-1185">Reference proteome</keyword>
<dbReference type="Proteomes" id="UP000515917">
    <property type="component" value="Chromosome"/>
</dbReference>
<sequence>MKWPYLIAAVPLIFLGVYSQWPTEAQSAPTAVAASSPPSSPPSPLSTSNPWLSVASAIGAANTQSDRDQNHDGVPDDVNAYIDHTYAASKTGQLAFTQLAQGWGEAINDISTPEQAKQAGEKIARGIACLMSDDVMQKTGKTAQVMYDELLKTRAEMLATPKRTEAYLRFQTLASGQFFADPGNQPCNFKSTELSS</sequence>